<keyword evidence="1" id="KW-1133">Transmembrane helix</keyword>
<accession>A0A3S3U7D1</accession>
<feature type="transmembrane region" description="Helical" evidence="1">
    <location>
        <begin position="15"/>
        <end position="33"/>
    </location>
</feature>
<feature type="transmembrane region" description="Helical" evidence="1">
    <location>
        <begin position="154"/>
        <end position="171"/>
    </location>
</feature>
<feature type="transmembrane region" description="Helical" evidence="1">
    <location>
        <begin position="92"/>
        <end position="112"/>
    </location>
</feature>
<dbReference type="Proteomes" id="UP000287853">
    <property type="component" value="Unassembled WGS sequence"/>
</dbReference>
<gene>
    <name evidence="2" type="ORF">H206_00944</name>
</gene>
<organism evidence="2 3">
    <name type="scientific">Candidatus Electrothrix aarhusensis</name>
    <dbReference type="NCBI Taxonomy" id="1859131"/>
    <lineage>
        <taxon>Bacteria</taxon>
        <taxon>Pseudomonadati</taxon>
        <taxon>Thermodesulfobacteriota</taxon>
        <taxon>Desulfobulbia</taxon>
        <taxon>Desulfobulbales</taxon>
        <taxon>Desulfobulbaceae</taxon>
        <taxon>Candidatus Electrothrix</taxon>
    </lineage>
</organism>
<keyword evidence="1" id="KW-0812">Transmembrane</keyword>
<feature type="transmembrane region" description="Helical" evidence="1">
    <location>
        <begin position="124"/>
        <end position="142"/>
    </location>
</feature>
<feature type="transmembrane region" description="Helical" evidence="1">
    <location>
        <begin position="63"/>
        <end position="86"/>
    </location>
</feature>
<evidence type="ECO:0000256" key="1">
    <source>
        <dbReference type="SAM" id="Phobius"/>
    </source>
</evidence>
<dbReference type="EMBL" id="MTKO01000079">
    <property type="protein sequence ID" value="RWX45390.1"/>
    <property type="molecule type" value="Genomic_DNA"/>
</dbReference>
<proteinExistence type="predicted"/>
<evidence type="ECO:0000313" key="3">
    <source>
        <dbReference type="Proteomes" id="UP000287853"/>
    </source>
</evidence>
<comment type="caution">
    <text evidence="2">The sequence shown here is derived from an EMBL/GenBank/DDBJ whole genome shotgun (WGS) entry which is preliminary data.</text>
</comment>
<dbReference type="AlphaFoldDB" id="A0A3S3U7D1"/>
<keyword evidence="1" id="KW-0472">Membrane</keyword>
<reference evidence="2 3" key="1">
    <citation type="submission" date="2017-01" db="EMBL/GenBank/DDBJ databases">
        <title>The cable genome- insights into the physiology and evolution of filamentous bacteria capable of sulfide oxidation via long distance electron transfer.</title>
        <authorList>
            <person name="Schreiber L."/>
            <person name="Bjerg J.T."/>
            <person name="Boggild A."/>
            <person name="Van De Vossenberg J."/>
            <person name="Meysman F."/>
            <person name="Nielsen L.P."/>
            <person name="Schramm A."/>
            <person name="Kjeldsen K.U."/>
        </authorList>
    </citation>
    <scope>NUCLEOTIDE SEQUENCE [LARGE SCALE GENOMIC DNA]</scope>
    <source>
        <strain evidence="2">MCF</strain>
    </source>
</reference>
<sequence>MLFLFWQDLNKTKRFLLLTSGLSAFLYYLTVQGGTSKIMRLKRVSIIQTYLDSILDRIFYFDLFGYVSPWFWMPILLIIGGSFLLFRKDTVFIKNSLLMLATIFGSFTLFYLSSKYPVYIRPKPCHTFLSAFFWCVYLLYLVDHLFQRYGEQKIPVTIFLVLLCTVIFFDNKKHTDKYTVNPLAGTEAYISAIHTMEQQHLEKKNQYVILRHSTQQHHVMHPWVQVGSRRPDAQQIFPGDLPTHLQSEFVSATEERRPETLK</sequence>
<evidence type="ECO:0000313" key="2">
    <source>
        <dbReference type="EMBL" id="RWX45390.1"/>
    </source>
</evidence>
<name>A0A3S3U7D1_9BACT</name>
<protein>
    <submittedName>
        <fullName evidence="2">Uncharacterized protein</fullName>
    </submittedName>
</protein>
<keyword evidence="3" id="KW-1185">Reference proteome</keyword>